<dbReference type="PANTHER" id="PTHR46481">
    <property type="entry name" value="ZINC FINGER BED DOMAIN-CONTAINING PROTEIN 4"/>
    <property type="match status" value="1"/>
</dbReference>
<evidence type="ECO:0000259" key="7">
    <source>
        <dbReference type="Pfam" id="PF05699"/>
    </source>
</evidence>
<evidence type="ECO:0000256" key="3">
    <source>
        <dbReference type="ARBA" id="ARBA00022771"/>
    </source>
</evidence>
<dbReference type="InterPro" id="IPR052035">
    <property type="entry name" value="ZnF_BED_domain_contain"/>
</dbReference>
<dbReference type="WBParaSite" id="MhA1_Contig45.frz3.gene5">
    <property type="protein sequence ID" value="MhA1_Contig45.frz3.gene5"/>
    <property type="gene ID" value="MhA1_Contig45.frz3.gene5"/>
</dbReference>
<proteinExistence type="predicted"/>
<evidence type="ECO:0000256" key="6">
    <source>
        <dbReference type="SAM" id="MobiDB-lite"/>
    </source>
</evidence>
<evidence type="ECO:0000256" key="1">
    <source>
        <dbReference type="ARBA" id="ARBA00004123"/>
    </source>
</evidence>
<evidence type="ECO:0000256" key="2">
    <source>
        <dbReference type="ARBA" id="ARBA00022723"/>
    </source>
</evidence>
<dbReference type="Pfam" id="PF05699">
    <property type="entry name" value="Dimer_Tnp_hAT"/>
    <property type="match status" value="1"/>
</dbReference>
<reference evidence="9" key="1">
    <citation type="submission" date="2016-11" db="UniProtKB">
        <authorList>
            <consortium name="WormBaseParasite"/>
        </authorList>
    </citation>
    <scope>IDENTIFICATION</scope>
</reference>
<dbReference type="SUPFAM" id="SSF53098">
    <property type="entry name" value="Ribonuclease H-like"/>
    <property type="match status" value="1"/>
</dbReference>
<dbReference type="GO" id="GO:0008270">
    <property type="term" value="F:zinc ion binding"/>
    <property type="evidence" value="ECO:0007669"/>
    <property type="project" value="UniProtKB-KW"/>
</dbReference>
<dbReference type="AlphaFoldDB" id="A0A1I8BQB5"/>
<dbReference type="OMA" id="DKYLHET"/>
<feature type="compositionally biased region" description="Basic and acidic residues" evidence="6">
    <location>
        <begin position="83"/>
        <end position="92"/>
    </location>
</feature>
<evidence type="ECO:0000313" key="9">
    <source>
        <dbReference type="WBParaSite" id="MhA1_Contig45.frz3.gene5"/>
    </source>
</evidence>
<dbReference type="Proteomes" id="UP000095281">
    <property type="component" value="Unplaced"/>
</dbReference>
<evidence type="ECO:0000256" key="4">
    <source>
        <dbReference type="ARBA" id="ARBA00022833"/>
    </source>
</evidence>
<sequence length="651" mass="75409">MLPKSKYSKFFNLIHEENEILATCKSCEYKKTLKNAQASKSSLRHHLNKHPEEMAQLLEYEEIENKNKILKTPPKYKSSKKTPKMESSELSKRGRKRRLKKEDEEDDFDEFGRKPHTSEISQWDRTGTMTKRIDEAIIQMICTDIFPLSITDGPGFKNFLKVVAPKYVPKSRWTITRSHLPSLYEKIRSRIINQLEETKYISITTDTWDGDSNTNNTTKKETNDHSLISVTAHFITKELEPSFCVLAARSIKPDTNIHSLLQKIFNEFKIEDKIHVILRGGAMELTNNLNGCCSIWCQAHVLNLAVADGFKQIDGFNEILNRVKDFIRRIRKSANLLRDFHQINSFLEISERELVKGNEVRWNSCFEMLNLLVSNMNSVNILAMDNEKFPFFSLVDWTMMDHLTKILRPIYNATTFLQKRTSSVGYIIPLMKAIELDLIIQPVAIEFPRVRAAIVNGIKCRMGGWEDEANLIIPTLLDPYFKMTLFPVEKHMQYKDWLIYEIQKQCPPIIVHQNEFGSISTTTNESNPFKRVKNYLSGNTSHSNESITPPVLDERFQIFAEVEDYLTTPTETEFHDVSSYWKNKITQTKYPHLTELFLKFCCAPATSSESERLFSTVNTTLSAMRKGLSGEHLEHLVFCRHNILINGFFDS</sequence>
<keyword evidence="4" id="KW-0862">Zinc</keyword>
<dbReference type="PANTHER" id="PTHR46481:SF10">
    <property type="entry name" value="ZINC FINGER BED DOMAIN-CONTAINING PROTEIN 39"/>
    <property type="match status" value="1"/>
</dbReference>
<keyword evidence="8" id="KW-1185">Reference proteome</keyword>
<dbReference type="InterPro" id="IPR012337">
    <property type="entry name" value="RNaseH-like_sf"/>
</dbReference>
<feature type="region of interest" description="Disordered" evidence="6">
    <location>
        <begin position="69"/>
        <end position="115"/>
    </location>
</feature>
<name>A0A1I8BQB5_MELHA</name>
<dbReference type="InterPro" id="IPR008906">
    <property type="entry name" value="HATC_C_dom"/>
</dbReference>
<evidence type="ECO:0000256" key="5">
    <source>
        <dbReference type="ARBA" id="ARBA00023242"/>
    </source>
</evidence>
<organism evidence="8 9">
    <name type="scientific">Meloidogyne hapla</name>
    <name type="common">Root-knot nematode worm</name>
    <dbReference type="NCBI Taxonomy" id="6305"/>
    <lineage>
        <taxon>Eukaryota</taxon>
        <taxon>Metazoa</taxon>
        <taxon>Ecdysozoa</taxon>
        <taxon>Nematoda</taxon>
        <taxon>Chromadorea</taxon>
        <taxon>Rhabditida</taxon>
        <taxon>Tylenchina</taxon>
        <taxon>Tylenchomorpha</taxon>
        <taxon>Tylenchoidea</taxon>
        <taxon>Meloidogynidae</taxon>
        <taxon>Meloidogyninae</taxon>
        <taxon>Meloidogyne</taxon>
    </lineage>
</organism>
<dbReference type="GO" id="GO:0046983">
    <property type="term" value="F:protein dimerization activity"/>
    <property type="evidence" value="ECO:0007669"/>
    <property type="project" value="InterPro"/>
</dbReference>
<protein>
    <submittedName>
        <fullName evidence="9">Dimer_Tnp_hAT domain-containing protein</fullName>
    </submittedName>
</protein>
<evidence type="ECO:0000313" key="8">
    <source>
        <dbReference type="Proteomes" id="UP000095281"/>
    </source>
</evidence>
<comment type="subcellular location">
    <subcellularLocation>
        <location evidence="1">Nucleus</location>
    </subcellularLocation>
</comment>
<accession>A0A1I8BQB5</accession>
<dbReference type="GO" id="GO:0005634">
    <property type="term" value="C:nucleus"/>
    <property type="evidence" value="ECO:0007669"/>
    <property type="project" value="UniProtKB-SubCell"/>
</dbReference>
<keyword evidence="2" id="KW-0479">Metal-binding</keyword>
<keyword evidence="3" id="KW-0863">Zinc-finger</keyword>
<keyword evidence="5" id="KW-0539">Nucleus</keyword>
<feature type="domain" description="HAT C-terminal dimerisation" evidence="7">
    <location>
        <begin position="561"/>
        <end position="643"/>
    </location>
</feature>
<dbReference type="SUPFAM" id="SSF140996">
    <property type="entry name" value="Hermes dimerisation domain"/>
    <property type="match status" value="1"/>
</dbReference>